<evidence type="ECO:0000256" key="13">
    <source>
        <dbReference type="ARBA" id="ARBA00042844"/>
    </source>
</evidence>
<dbReference type="GO" id="GO:0008033">
    <property type="term" value="P:tRNA processing"/>
    <property type="evidence" value="ECO:0007669"/>
    <property type="project" value="UniProtKB-KW"/>
</dbReference>
<dbReference type="InterPro" id="IPR006224">
    <property type="entry name" value="PsdUridine_synth_RluA-like_CS"/>
</dbReference>
<dbReference type="PROSITE" id="PS01129">
    <property type="entry name" value="PSI_RLU"/>
    <property type="match status" value="1"/>
</dbReference>
<dbReference type="AlphaFoldDB" id="A0A839UNU7"/>
<evidence type="ECO:0000256" key="5">
    <source>
        <dbReference type="ARBA" id="ARBA00036184"/>
    </source>
</evidence>
<evidence type="ECO:0000256" key="2">
    <source>
        <dbReference type="ARBA" id="ARBA00022552"/>
    </source>
</evidence>
<dbReference type="PANTHER" id="PTHR21600:SF91">
    <property type="entry name" value="DUAL-SPECIFICITY RNA PSEUDOURIDINE SYNTHASE RLUA"/>
    <property type="match status" value="1"/>
</dbReference>
<sequence>MSSMNIYGDLVSSRYAYSSFFVILPRHNQGDCKVPYSPLPEHRLDRQVQNPDIVYEDEHLVVINKPANMLSVPGKGPDKQDCAISRLQLTHPGALSVHRLDYATSGLLVVALTKDVHRALSKLFEQRLIHKRYLARVDGIVTLNEGEVDLPLICDWPNRPRQKVDFEQGKAARTLYAVQHRNLAEHSTTLELTPITGRSHQLRVHMQQLGHPILGDEFYADADVKAKASRLLLHAQWLKFEHPVTAQTLEISLPAPF</sequence>
<evidence type="ECO:0000256" key="7">
    <source>
        <dbReference type="ARBA" id="ARBA00037305"/>
    </source>
</evidence>
<organism evidence="17 18">
    <name type="scientific">Simiduia aestuariiviva</name>
    <dbReference type="NCBI Taxonomy" id="1510459"/>
    <lineage>
        <taxon>Bacteria</taxon>
        <taxon>Pseudomonadati</taxon>
        <taxon>Pseudomonadota</taxon>
        <taxon>Gammaproteobacteria</taxon>
        <taxon>Cellvibrionales</taxon>
        <taxon>Cellvibrionaceae</taxon>
        <taxon>Simiduia</taxon>
    </lineage>
</organism>
<dbReference type="CDD" id="cd02869">
    <property type="entry name" value="PseudoU_synth_RluA_like"/>
    <property type="match status" value="1"/>
</dbReference>
<evidence type="ECO:0000313" key="17">
    <source>
        <dbReference type="EMBL" id="MBB3168210.1"/>
    </source>
</evidence>
<dbReference type="EC" id="5.4.99.28" evidence="8"/>
<dbReference type="InterPro" id="IPR020103">
    <property type="entry name" value="PsdUridine_synth_cat_dom_sf"/>
</dbReference>
<comment type="function">
    <text evidence="7">Dual specificity enzyme that catalyzes the synthesis of pseudouridine from uracil-746 in 23S ribosomal RNA and from uracil-32 in the anticodon stem and loop of transfer RNAs.</text>
</comment>
<evidence type="ECO:0000256" key="12">
    <source>
        <dbReference type="ARBA" id="ARBA00042372"/>
    </source>
</evidence>
<dbReference type="Gene3D" id="3.30.2350.10">
    <property type="entry name" value="Pseudouridine synthase"/>
    <property type="match status" value="1"/>
</dbReference>
<evidence type="ECO:0000256" key="9">
    <source>
        <dbReference type="ARBA" id="ARBA00038945"/>
    </source>
</evidence>
<keyword evidence="18" id="KW-1185">Reference proteome</keyword>
<comment type="similarity">
    <text evidence="1">Belongs to the pseudouridine synthase RluA family.</text>
</comment>
<evidence type="ECO:0000256" key="11">
    <source>
        <dbReference type="ARBA" id="ARBA00041266"/>
    </source>
</evidence>
<reference evidence="17 18" key="1">
    <citation type="submission" date="2020-08" db="EMBL/GenBank/DDBJ databases">
        <title>Genomic Encyclopedia of Type Strains, Phase III (KMG-III): the genomes of soil and plant-associated and newly described type strains.</title>
        <authorList>
            <person name="Whitman W."/>
        </authorList>
    </citation>
    <scope>NUCLEOTIDE SEQUENCE [LARGE SCALE GENOMIC DNA]</scope>
    <source>
        <strain evidence="17 18">CECT 8571</strain>
    </source>
</reference>
<keyword evidence="4 17" id="KW-0413">Isomerase</keyword>
<evidence type="ECO:0000256" key="4">
    <source>
        <dbReference type="ARBA" id="ARBA00023235"/>
    </source>
</evidence>
<evidence type="ECO:0000256" key="3">
    <source>
        <dbReference type="ARBA" id="ARBA00022694"/>
    </source>
</evidence>
<evidence type="ECO:0000256" key="1">
    <source>
        <dbReference type="ARBA" id="ARBA00010876"/>
    </source>
</evidence>
<dbReference type="PANTHER" id="PTHR21600">
    <property type="entry name" value="MITOCHONDRIAL RNA PSEUDOURIDINE SYNTHASE"/>
    <property type="match status" value="1"/>
</dbReference>
<comment type="catalytic activity">
    <reaction evidence="6">
        <text>uridine(746) in 23S rRNA = pseudouridine(746) in 23S rRNA</text>
        <dbReference type="Rhea" id="RHEA:42548"/>
        <dbReference type="Rhea" id="RHEA-COMP:10109"/>
        <dbReference type="Rhea" id="RHEA-COMP:10110"/>
        <dbReference type="ChEBI" id="CHEBI:65314"/>
        <dbReference type="ChEBI" id="CHEBI:65315"/>
        <dbReference type="EC" id="5.4.99.29"/>
    </reaction>
</comment>
<dbReference type="InterPro" id="IPR050188">
    <property type="entry name" value="RluA_PseudoU_synthase"/>
</dbReference>
<dbReference type="Proteomes" id="UP000559987">
    <property type="component" value="Unassembled WGS sequence"/>
</dbReference>
<comment type="catalytic activity">
    <reaction evidence="5">
        <text>uridine(32) in tRNA = pseudouridine(32) in tRNA</text>
        <dbReference type="Rhea" id="RHEA:42544"/>
        <dbReference type="Rhea" id="RHEA-COMP:10107"/>
        <dbReference type="Rhea" id="RHEA-COMP:10108"/>
        <dbReference type="ChEBI" id="CHEBI:65314"/>
        <dbReference type="ChEBI" id="CHEBI:65315"/>
        <dbReference type="EC" id="5.4.99.28"/>
    </reaction>
</comment>
<evidence type="ECO:0000313" key="18">
    <source>
        <dbReference type="Proteomes" id="UP000559987"/>
    </source>
</evidence>
<proteinExistence type="inferred from homology"/>
<name>A0A839UNU7_9GAMM</name>
<keyword evidence="3" id="KW-0819">tRNA processing</keyword>
<dbReference type="SUPFAM" id="SSF55120">
    <property type="entry name" value="Pseudouridine synthase"/>
    <property type="match status" value="1"/>
</dbReference>
<dbReference type="InterPro" id="IPR006145">
    <property type="entry name" value="PsdUridine_synth_RsuA/RluA"/>
</dbReference>
<dbReference type="EMBL" id="JACHXZ010000002">
    <property type="protein sequence ID" value="MBB3168210.1"/>
    <property type="molecule type" value="Genomic_DNA"/>
</dbReference>
<dbReference type="GO" id="GO:0160142">
    <property type="term" value="F:23S rRNA pseudouridine(746) synthase activity"/>
    <property type="evidence" value="ECO:0007669"/>
    <property type="project" value="UniProtKB-EC"/>
</dbReference>
<protein>
    <recommendedName>
        <fullName evidence="10">Dual-specificity RNA pseudouridine synthase RluA</fullName>
        <ecNumber evidence="8">5.4.99.28</ecNumber>
        <ecNumber evidence="9">5.4.99.29</ecNumber>
    </recommendedName>
    <alternativeName>
        <fullName evidence="11">23S rRNA pseudouridine(746) synthase</fullName>
    </alternativeName>
    <alternativeName>
        <fullName evidence="14">Ribosomal large subunit pseudouridine synthase A</fullName>
    </alternativeName>
    <alternativeName>
        <fullName evidence="13">rRNA pseudouridylate synthase A</fullName>
    </alternativeName>
    <alternativeName>
        <fullName evidence="15">rRNA-uridine isomerase A</fullName>
    </alternativeName>
    <alternativeName>
        <fullName evidence="12">tRNA pseudouridine(32) synthase</fullName>
    </alternativeName>
</protein>
<evidence type="ECO:0000256" key="6">
    <source>
        <dbReference type="ARBA" id="ARBA00036916"/>
    </source>
</evidence>
<evidence type="ECO:0000256" key="8">
    <source>
        <dbReference type="ARBA" id="ARBA00038944"/>
    </source>
</evidence>
<evidence type="ECO:0000256" key="10">
    <source>
        <dbReference type="ARBA" id="ARBA00039988"/>
    </source>
</evidence>
<evidence type="ECO:0000256" key="14">
    <source>
        <dbReference type="ARBA" id="ARBA00042883"/>
    </source>
</evidence>
<dbReference type="EC" id="5.4.99.29" evidence="9"/>
<dbReference type="Pfam" id="PF00849">
    <property type="entry name" value="PseudoU_synth_2"/>
    <property type="match status" value="1"/>
</dbReference>
<keyword evidence="2" id="KW-0698">rRNA processing</keyword>
<evidence type="ECO:0000259" key="16">
    <source>
        <dbReference type="Pfam" id="PF00849"/>
    </source>
</evidence>
<dbReference type="GO" id="GO:0000455">
    <property type="term" value="P:enzyme-directed rRNA pseudouridine synthesis"/>
    <property type="evidence" value="ECO:0007669"/>
    <property type="project" value="TreeGrafter"/>
</dbReference>
<comment type="caution">
    <text evidence="17">The sequence shown here is derived from an EMBL/GenBank/DDBJ whole genome shotgun (WGS) entry which is preliminary data.</text>
</comment>
<accession>A0A839UNU7</accession>
<gene>
    <name evidence="17" type="ORF">FHS30_001394</name>
</gene>
<evidence type="ECO:0000256" key="15">
    <source>
        <dbReference type="ARBA" id="ARBA00043143"/>
    </source>
</evidence>
<dbReference type="GO" id="GO:0003723">
    <property type="term" value="F:RNA binding"/>
    <property type="evidence" value="ECO:0007669"/>
    <property type="project" value="InterPro"/>
</dbReference>
<dbReference type="GO" id="GO:0160151">
    <property type="term" value="F:tRNA pseudouridine(32) synthase activity"/>
    <property type="evidence" value="ECO:0007669"/>
    <property type="project" value="UniProtKB-EC"/>
</dbReference>
<feature type="domain" description="Pseudouridine synthase RsuA/RluA-like" evidence="16">
    <location>
        <begin position="59"/>
        <end position="208"/>
    </location>
</feature>